<gene>
    <name evidence="2" type="ORF">UX01_C0007G0002</name>
</gene>
<keyword evidence="1" id="KW-1133">Transmembrane helix</keyword>
<reference evidence="2 3" key="1">
    <citation type="journal article" date="2015" name="Nature">
        <title>rRNA introns, odd ribosomes, and small enigmatic genomes across a large radiation of phyla.</title>
        <authorList>
            <person name="Brown C.T."/>
            <person name="Hug L.A."/>
            <person name="Thomas B.C."/>
            <person name="Sharon I."/>
            <person name="Castelle C.J."/>
            <person name="Singh A."/>
            <person name="Wilkins M.J."/>
            <person name="Williams K.H."/>
            <person name="Banfield J.F."/>
        </authorList>
    </citation>
    <scope>NUCLEOTIDE SEQUENCE [LARGE SCALE GENOMIC DNA]</scope>
</reference>
<dbReference type="Proteomes" id="UP000034078">
    <property type="component" value="Unassembled WGS sequence"/>
</dbReference>
<evidence type="ECO:0000313" key="2">
    <source>
        <dbReference type="EMBL" id="KKU00023.1"/>
    </source>
</evidence>
<dbReference type="EMBL" id="LCKO01000007">
    <property type="protein sequence ID" value="KKU00023.1"/>
    <property type="molecule type" value="Genomic_DNA"/>
</dbReference>
<evidence type="ECO:0000313" key="3">
    <source>
        <dbReference type="Proteomes" id="UP000034078"/>
    </source>
</evidence>
<comment type="caution">
    <text evidence="2">The sequence shown here is derived from an EMBL/GenBank/DDBJ whole genome shotgun (WGS) entry which is preliminary data.</text>
</comment>
<protein>
    <submittedName>
        <fullName evidence="2">Uncharacterized protein</fullName>
    </submittedName>
</protein>
<dbReference type="AlphaFoldDB" id="A0A837IGC2"/>
<organism evidence="2 3">
    <name type="scientific">Candidatus Collierbacteria bacterium GW2011_GWB2_45_17</name>
    <dbReference type="NCBI Taxonomy" id="1618388"/>
    <lineage>
        <taxon>Bacteria</taxon>
        <taxon>Candidatus Collieribacteriota</taxon>
    </lineage>
</organism>
<name>A0A837IGC2_9BACT</name>
<sequence>MPLFLTIALALAFLTMPGSNPLVLTIVAVIVFIILMWLFFGNIFYPILVKLGWVK</sequence>
<keyword evidence="1" id="KW-0472">Membrane</keyword>
<feature type="transmembrane region" description="Helical" evidence="1">
    <location>
        <begin position="27"/>
        <end position="49"/>
    </location>
</feature>
<accession>A0A837IGC2</accession>
<proteinExistence type="predicted"/>
<keyword evidence="1" id="KW-0812">Transmembrane</keyword>
<evidence type="ECO:0000256" key="1">
    <source>
        <dbReference type="SAM" id="Phobius"/>
    </source>
</evidence>